<evidence type="ECO:0000313" key="2">
    <source>
        <dbReference type="EMBL" id="RHN76129.1"/>
    </source>
</evidence>
<evidence type="ECO:0000313" key="1">
    <source>
        <dbReference type="EMBL" id="ABD33151.1"/>
    </source>
</evidence>
<dbReference type="AlphaFoldDB" id="Q2HS20"/>
<accession>Q2HS20</accession>
<evidence type="ECO:0000313" key="3">
    <source>
        <dbReference type="Proteomes" id="UP000265566"/>
    </source>
</evidence>
<proteinExistence type="predicted"/>
<protein>
    <submittedName>
        <fullName evidence="1">Uncharacterized protein</fullName>
    </submittedName>
</protein>
<reference evidence="2" key="4">
    <citation type="journal article" date="2018" name="Nat. Plants">
        <title>Whole-genome landscape of Medicago truncatula symbiotic genes.</title>
        <authorList>
            <person name="Pecrix Y."/>
            <person name="Gamas P."/>
            <person name="Carrere S."/>
        </authorList>
    </citation>
    <scope>NUCLEOTIDE SEQUENCE</scope>
    <source>
        <tissue evidence="2">Leaves</tissue>
    </source>
</reference>
<reference evidence="1" key="2">
    <citation type="submission" date="2007-03" db="EMBL/GenBank/DDBJ databases">
        <authorList>
            <consortium name="The International Medicago Genome Annotation Group"/>
        </authorList>
    </citation>
    <scope>NUCLEOTIDE SEQUENCE</scope>
</reference>
<sequence>MAKETAETYMYADLLSCISHAEVIEGENARLKWLPDPQQCFSVQSAVAIVSYVVCRLQYLLIADLFQQSIGYGKHLFRRKLACLGGDCFMEGFQQELNYGKEEF</sequence>
<dbReference type="Gramene" id="rna12410">
    <property type="protein sequence ID" value="RHN76129.1"/>
    <property type="gene ID" value="gene12410"/>
</dbReference>
<reference evidence="1" key="1">
    <citation type="submission" date="2005-04" db="EMBL/GenBank/DDBJ databases">
        <authorList>
            <person name="Town C.D."/>
        </authorList>
    </citation>
    <scope>NUCLEOTIDE SEQUENCE</scope>
</reference>
<dbReference type="Proteomes" id="UP000265566">
    <property type="component" value="Chromosome 2"/>
</dbReference>
<reference evidence="3" key="3">
    <citation type="journal article" date="2018" name="Nat. Plants">
        <title>Whole-genome landscape of Medicago truncatula symbiotic genes.</title>
        <authorList>
            <person name="Pecrix Y."/>
            <person name="Staton S.E."/>
            <person name="Sallet E."/>
            <person name="Lelandais-Briere C."/>
            <person name="Moreau S."/>
            <person name="Carrere S."/>
            <person name="Blein T."/>
            <person name="Jardinaud M.F."/>
            <person name="Latrasse D."/>
            <person name="Zouine M."/>
            <person name="Zahm M."/>
            <person name="Kreplak J."/>
            <person name="Mayjonade B."/>
            <person name="Satge C."/>
            <person name="Perez M."/>
            <person name="Cauet S."/>
            <person name="Marande W."/>
            <person name="Chantry-Darmon C."/>
            <person name="Lopez-Roques C."/>
            <person name="Bouchez O."/>
            <person name="Berard A."/>
            <person name="Debelle F."/>
            <person name="Munos S."/>
            <person name="Bendahmane A."/>
            <person name="Berges H."/>
            <person name="Niebel A."/>
            <person name="Buitink J."/>
            <person name="Frugier F."/>
            <person name="Benhamed M."/>
            <person name="Crespi M."/>
            <person name="Gouzy J."/>
            <person name="Gamas P."/>
        </authorList>
    </citation>
    <scope>NUCLEOTIDE SEQUENCE [LARGE SCALE GENOMIC DNA]</scope>
    <source>
        <strain evidence="3">cv. Jemalong A17</strain>
    </source>
</reference>
<dbReference type="EMBL" id="PSQE01000002">
    <property type="protein sequence ID" value="RHN76129.1"/>
    <property type="molecule type" value="Genomic_DNA"/>
</dbReference>
<gene>
    <name evidence="1" type="ORF">MtrDRAFT_AC157503g29v2</name>
    <name evidence="2" type="ORF">MtrunA17_Chr2g0328691</name>
</gene>
<name>Q2HS20_MEDTR</name>
<organism evidence="1">
    <name type="scientific">Medicago truncatula</name>
    <name type="common">Barrel medic</name>
    <name type="synonym">Medicago tribuloides</name>
    <dbReference type="NCBI Taxonomy" id="3880"/>
    <lineage>
        <taxon>Eukaryota</taxon>
        <taxon>Viridiplantae</taxon>
        <taxon>Streptophyta</taxon>
        <taxon>Embryophyta</taxon>
        <taxon>Tracheophyta</taxon>
        <taxon>Spermatophyta</taxon>
        <taxon>Magnoliopsida</taxon>
        <taxon>eudicotyledons</taxon>
        <taxon>Gunneridae</taxon>
        <taxon>Pentapetalae</taxon>
        <taxon>rosids</taxon>
        <taxon>fabids</taxon>
        <taxon>Fabales</taxon>
        <taxon>Fabaceae</taxon>
        <taxon>Papilionoideae</taxon>
        <taxon>50 kb inversion clade</taxon>
        <taxon>NPAAA clade</taxon>
        <taxon>Hologalegina</taxon>
        <taxon>IRL clade</taxon>
        <taxon>Trifolieae</taxon>
        <taxon>Medicago</taxon>
    </lineage>
</organism>
<dbReference type="EMBL" id="AC157503">
    <property type="protein sequence ID" value="ABD33151.1"/>
    <property type="molecule type" value="Genomic_DNA"/>
</dbReference>